<feature type="coiled-coil region" evidence="2">
    <location>
        <begin position="125"/>
        <end position="178"/>
    </location>
</feature>
<dbReference type="Proteomes" id="UP000716446">
    <property type="component" value="Unassembled WGS sequence"/>
</dbReference>
<dbReference type="InterPro" id="IPR027417">
    <property type="entry name" value="P-loop_NTPase"/>
</dbReference>
<name>A0A9N8JE78_9PEZI</name>
<dbReference type="PANTHER" id="PTHR10039:SF16">
    <property type="entry name" value="GPI INOSITOL-DEACYLASE"/>
    <property type="match status" value="1"/>
</dbReference>
<dbReference type="PANTHER" id="PTHR10039">
    <property type="entry name" value="AMELOGENIN"/>
    <property type="match status" value="1"/>
</dbReference>
<dbReference type="InterPro" id="IPR056884">
    <property type="entry name" value="NPHP3-like_N"/>
</dbReference>
<reference evidence="4" key="1">
    <citation type="submission" date="2020-06" db="EMBL/GenBank/DDBJ databases">
        <authorList>
            <person name="Onetto C."/>
        </authorList>
    </citation>
    <scope>NUCLEOTIDE SEQUENCE</scope>
</reference>
<evidence type="ECO:0000313" key="4">
    <source>
        <dbReference type="EMBL" id="CAD0086295.1"/>
    </source>
</evidence>
<accession>A0A9N8JE78</accession>
<protein>
    <recommendedName>
        <fullName evidence="3">Nephrocystin 3-like N-terminal domain-containing protein</fullName>
    </recommendedName>
</protein>
<evidence type="ECO:0000313" key="5">
    <source>
        <dbReference type="Proteomes" id="UP000716446"/>
    </source>
</evidence>
<keyword evidence="2" id="KW-0175">Coiled coil</keyword>
<dbReference type="Gene3D" id="3.40.50.300">
    <property type="entry name" value="P-loop containing nucleotide triphosphate hydrolases"/>
    <property type="match status" value="1"/>
</dbReference>
<proteinExistence type="predicted"/>
<evidence type="ECO:0000259" key="3">
    <source>
        <dbReference type="Pfam" id="PF24883"/>
    </source>
</evidence>
<dbReference type="SUPFAM" id="SSF52540">
    <property type="entry name" value="P-loop containing nucleoside triphosphate hydrolases"/>
    <property type="match status" value="1"/>
</dbReference>
<dbReference type="AlphaFoldDB" id="A0A9N8JE78"/>
<evidence type="ECO:0000256" key="2">
    <source>
        <dbReference type="SAM" id="Coils"/>
    </source>
</evidence>
<keyword evidence="5" id="KW-1185">Reference proteome</keyword>
<gene>
    <name evidence="4" type="ORF">AWRI4619_LOCUS4049</name>
</gene>
<evidence type="ECO:0000256" key="1">
    <source>
        <dbReference type="ARBA" id="ARBA00022737"/>
    </source>
</evidence>
<dbReference type="Pfam" id="PF24883">
    <property type="entry name" value="NPHP3_N"/>
    <property type="match status" value="1"/>
</dbReference>
<organism evidence="4 5">
    <name type="scientific">Aureobasidium vineae</name>
    <dbReference type="NCBI Taxonomy" id="2773715"/>
    <lineage>
        <taxon>Eukaryota</taxon>
        <taxon>Fungi</taxon>
        <taxon>Dikarya</taxon>
        <taxon>Ascomycota</taxon>
        <taxon>Pezizomycotina</taxon>
        <taxon>Dothideomycetes</taxon>
        <taxon>Dothideomycetidae</taxon>
        <taxon>Dothideales</taxon>
        <taxon>Saccotheciaceae</taxon>
        <taxon>Aureobasidium</taxon>
    </lineage>
</organism>
<comment type="caution">
    <text evidence="4">The sequence shown here is derived from an EMBL/GenBank/DDBJ whole genome shotgun (WGS) entry which is preliminary data.</text>
</comment>
<keyword evidence="1" id="KW-0677">Repeat</keyword>
<sequence>MDLGTALGVVSLGLQVLEGVISYYSSYQDYGEDVLALCTSSASLIQTLRFLHGQLERKDSVQNDFHAHILASIYQCHDGLQRLQKKLDKIKTEPAFIEDNFLEGLKRQATNQLRKASYPFKCSTLAKLRETVQNLRDNLALALQAFDLDTAERNTQILARLDLRVDEVIAKLENLNNCVLDDALKRWLSPSSPETYLQSNLKQWSPQSGDWFLQGKAFDNWMQEPGSLWLTGMPGCGKSIMCSAAIALIEQRRASSRPILIAYHFHTFSDSDTRTVGAMLRNLVHQLACQSDDICNTMTDLFKKCGSGSRRPSDSELTDLLKAALSHDAEAYIFLDALDESDEQVELVDLITHLETQALHTHFFTTSRRHAAFVEAIESGNFTEIAMERATVDIDIERYIVDTLAIDFEDPDRGPFDPCYRVKDPMAVLEYCPGLIALQQKRRINAPRWRDKPVVALAHFSVDQYLRPRVHEWRFGETATAHALIARTCLRYLLYFDKPDEYTKTTIHEYPFLHFAAKNFANHLKSSNYDAQAMDLAWHLLTNEKALKTYYTVSQPLAPLLDTNDFAKRKRRKQGLVFTSCTPPPLFLAVLWDLPLLVERLLNDPLYISSINVVLNIGMTDDLAIPRTAIEAAVYNKNFELFVLLHRSGAELGNCER</sequence>
<feature type="domain" description="Nephrocystin 3-like N-terminal" evidence="3">
    <location>
        <begin position="208"/>
        <end position="368"/>
    </location>
</feature>
<dbReference type="EMBL" id="CAIJEN010000005">
    <property type="protein sequence ID" value="CAD0086295.1"/>
    <property type="molecule type" value="Genomic_DNA"/>
</dbReference>